<dbReference type="KEGG" id="ccac:CcaHIS019_0204520"/>
<accession>A0AA48L153</accession>
<feature type="region of interest" description="Disordered" evidence="1">
    <location>
        <begin position="21"/>
        <end position="53"/>
    </location>
</feature>
<name>A0AA48L153_9TREE</name>
<dbReference type="AlphaFoldDB" id="A0AA48L153"/>
<dbReference type="RefSeq" id="XP_060454356.1">
    <property type="nucleotide sequence ID" value="XM_060597465.1"/>
</dbReference>
<reference evidence="2" key="1">
    <citation type="journal article" date="2023" name="BMC Genomics">
        <title>Chromosome-level genome assemblies of Cutaneotrichosporon spp. (Trichosporonales, Basidiomycota) reveal imbalanced evolution between nucleotide sequences and chromosome synteny.</title>
        <authorList>
            <person name="Kobayashi Y."/>
            <person name="Kayamori A."/>
            <person name="Aoki K."/>
            <person name="Shiwa Y."/>
            <person name="Matsutani M."/>
            <person name="Fujita N."/>
            <person name="Sugita T."/>
            <person name="Iwasaki W."/>
            <person name="Tanaka N."/>
            <person name="Takashima M."/>
        </authorList>
    </citation>
    <scope>NUCLEOTIDE SEQUENCE</scope>
    <source>
        <strain evidence="2">HIS019</strain>
    </source>
</reference>
<evidence type="ECO:0000256" key="1">
    <source>
        <dbReference type="SAM" id="MobiDB-lite"/>
    </source>
</evidence>
<dbReference type="GeneID" id="85492961"/>
<gene>
    <name evidence="2" type="ORF">CcaverHIS019_0204520</name>
</gene>
<dbReference type="EMBL" id="AP028213">
    <property type="protein sequence ID" value="BEI89090.1"/>
    <property type="molecule type" value="Genomic_DNA"/>
</dbReference>
<sequence length="245" mass="27354">MIARARLAALWRPSAPLAQRYMSTRSPPPASIYSPPHTLPPPPSASVGEPPRPAEEDLLELGLTPGHFGPRPEDIPPISERLRPLIPFILVWTLLTSLLMHRWRVRKQGEADRDRSEAQESVLRGLIARFVEGQVVEDLEIRRELEMVGLRPRTAASAGLQVEEMRDVSWVEVFRGRKEQREAREKHAQQVEAGGDEAVAEEWRKLVAEATADAPVPEASDKATESGERSNQGVVRRAKSASVYM</sequence>
<feature type="compositionally biased region" description="Basic and acidic residues" evidence="1">
    <location>
        <begin position="219"/>
        <end position="228"/>
    </location>
</feature>
<proteinExistence type="predicted"/>
<protein>
    <submittedName>
        <fullName evidence="2">Uncharacterized protein</fullName>
    </submittedName>
</protein>
<evidence type="ECO:0000313" key="3">
    <source>
        <dbReference type="Proteomes" id="UP001233271"/>
    </source>
</evidence>
<keyword evidence="3" id="KW-1185">Reference proteome</keyword>
<evidence type="ECO:0000313" key="2">
    <source>
        <dbReference type="EMBL" id="BEI89090.1"/>
    </source>
</evidence>
<feature type="region of interest" description="Disordered" evidence="1">
    <location>
        <begin position="209"/>
        <end position="245"/>
    </location>
</feature>
<dbReference type="Proteomes" id="UP001233271">
    <property type="component" value="Chromosome 2"/>
</dbReference>
<organism evidence="2 3">
    <name type="scientific">Cutaneotrichosporon cavernicola</name>
    <dbReference type="NCBI Taxonomy" id="279322"/>
    <lineage>
        <taxon>Eukaryota</taxon>
        <taxon>Fungi</taxon>
        <taxon>Dikarya</taxon>
        <taxon>Basidiomycota</taxon>
        <taxon>Agaricomycotina</taxon>
        <taxon>Tremellomycetes</taxon>
        <taxon>Trichosporonales</taxon>
        <taxon>Trichosporonaceae</taxon>
        <taxon>Cutaneotrichosporon</taxon>
    </lineage>
</organism>